<evidence type="ECO:0000313" key="4">
    <source>
        <dbReference type="Proteomes" id="UP001623559"/>
    </source>
</evidence>
<comment type="caution">
    <text evidence="3">The sequence shown here is derived from an EMBL/GenBank/DDBJ whole genome shotgun (WGS) entry which is preliminary data.</text>
</comment>
<feature type="chain" id="PRO_5045263125" evidence="1">
    <location>
        <begin position="16"/>
        <end position="416"/>
    </location>
</feature>
<proteinExistence type="predicted"/>
<sequence>MKKLLLLLLSLSAFGQTDSIVRGPYLQSMTSESVIIQWRTATPMASRILFGENSLNQVALDTNQVIDHVLKVGGLKTNKTYSYSISEGKGGKFHTKPKAGDPNSVRVWALGDFGYDTPNQKAVLNAVKNYTAKQPIDAWIWLGDNAYNTGKEEEYQKYVFDVYGKDFFPNLALYPAPGNHDYAGKHDPTKPPYFTIFTLPMEGQSGGVPSHSESYYSVDYGSLHLISLDTELRDAAGNQVMDGKGDQYDWLAKDLAANRLPFTIVYFHKPPYSKGSHDSDTELDMKNMREKVNPVFEKYKVDIVLAGHSHVYERTLPLRGHFGINDTFDASKQVVATEKSPNHYIVGKNGQGVIYIVNGSGGKLGGREPGFPLKSAVYTNTEVGGSMIIDVTNTKLEAKWLAADGLIRDQFIIEKR</sequence>
<keyword evidence="1" id="KW-0732">Signal</keyword>
<dbReference type="RefSeq" id="WP_406778140.1">
    <property type="nucleotide sequence ID" value="NZ_JBEWZG010000002.1"/>
</dbReference>
<dbReference type="EMBL" id="JBEWZG010000002">
    <property type="protein sequence ID" value="MFL0206565.1"/>
    <property type="molecule type" value="Genomic_DNA"/>
</dbReference>
<dbReference type="PANTHER" id="PTHR45867:SF3">
    <property type="entry name" value="ACID PHOSPHATASE TYPE 7"/>
    <property type="match status" value="1"/>
</dbReference>
<feature type="signal peptide" evidence="1">
    <location>
        <begin position="1"/>
        <end position="15"/>
    </location>
</feature>
<dbReference type="SUPFAM" id="SSF56300">
    <property type="entry name" value="Metallo-dependent phosphatases"/>
    <property type="match status" value="1"/>
</dbReference>
<evidence type="ECO:0000313" key="3">
    <source>
        <dbReference type="EMBL" id="MFL0206565.1"/>
    </source>
</evidence>
<evidence type="ECO:0000256" key="1">
    <source>
        <dbReference type="SAM" id="SignalP"/>
    </source>
</evidence>
<dbReference type="Gene3D" id="3.60.21.10">
    <property type="match status" value="1"/>
</dbReference>
<dbReference type="PANTHER" id="PTHR45867">
    <property type="entry name" value="PURPLE ACID PHOSPHATASE"/>
    <property type="match status" value="1"/>
</dbReference>
<accession>A0ABW8T1G6</accession>
<feature type="domain" description="Calcineurin-like phosphoesterase" evidence="2">
    <location>
        <begin position="106"/>
        <end position="312"/>
    </location>
</feature>
<evidence type="ECO:0000259" key="2">
    <source>
        <dbReference type="Pfam" id="PF00149"/>
    </source>
</evidence>
<reference evidence="3 4" key="1">
    <citation type="submission" date="2024-07" db="EMBL/GenBank/DDBJ databases">
        <authorList>
            <person name="Pitt A."/>
            <person name="Hahn M.W."/>
        </authorList>
    </citation>
    <scope>NUCLEOTIDE SEQUENCE [LARGE SCALE GENOMIC DNA]</scope>
    <source>
        <strain evidence="3 4">2-AUSEE-184A6</strain>
    </source>
</reference>
<dbReference type="InterPro" id="IPR029052">
    <property type="entry name" value="Metallo-depent_PP-like"/>
</dbReference>
<dbReference type="Pfam" id="PF00149">
    <property type="entry name" value="Metallophos"/>
    <property type="match status" value="1"/>
</dbReference>
<name>A0ABW8T1G6_9BACT</name>
<gene>
    <name evidence="3" type="ORF">V7S74_07400</name>
</gene>
<protein>
    <submittedName>
        <fullName evidence="3">Metallophosphoesterase</fullName>
    </submittedName>
</protein>
<dbReference type="InterPro" id="IPR004843">
    <property type="entry name" value="Calcineurin-like_PHP"/>
</dbReference>
<organism evidence="3 4">
    <name type="scientific">Aquirufa novilacunae</name>
    <dbReference type="NCBI Taxonomy" id="3139305"/>
    <lineage>
        <taxon>Bacteria</taxon>
        <taxon>Pseudomonadati</taxon>
        <taxon>Bacteroidota</taxon>
        <taxon>Cytophagia</taxon>
        <taxon>Cytophagales</taxon>
        <taxon>Flectobacillaceae</taxon>
        <taxon>Aquirufa</taxon>
    </lineage>
</organism>
<dbReference type="Proteomes" id="UP001623559">
    <property type="component" value="Unassembled WGS sequence"/>
</dbReference>